<name>A0ABQ7HYV7_9MICR</name>
<sequence length="223" mass="26120">MNMFITAAISNSEFITNSNSRCEVFEYFSSVNINFDILNTINVYIQYICESICSYSEDFNCENCDTLKSDYISHINSLILILHKIITHVNIFNPIQTPTSESNLTKTYKNTTKGILCANQKESCVEEKLPLYMKMVEEEKYILDLKKSYLFMISIIFCRLDLLNTLFEIRSKYINDAITDDCIIKTMILILILRFEMKKLNLDICEEIYYIQHDIANDINNYV</sequence>
<accession>A0ABQ7HYV7</accession>
<evidence type="ECO:0000313" key="1">
    <source>
        <dbReference type="EMBL" id="KAF7683334.1"/>
    </source>
</evidence>
<dbReference type="EMBL" id="SBIQ01000097">
    <property type="protein sequence ID" value="KAF7683334.1"/>
    <property type="molecule type" value="Genomic_DNA"/>
</dbReference>
<dbReference type="Proteomes" id="UP001516464">
    <property type="component" value="Unassembled WGS sequence"/>
</dbReference>
<keyword evidence="2" id="KW-1185">Reference proteome</keyword>
<gene>
    <name evidence="1" type="ORF">TCON_1448</name>
</gene>
<proteinExistence type="predicted"/>
<organism evidence="1 2">
    <name type="scientific">Astathelohania contejeani</name>
    <dbReference type="NCBI Taxonomy" id="164912"/>
    <lineage>
        <taxon>Eukaryota</taxon>
        <taxon>Fungi</taxon>
        <taxon>Fungi incertae sedis</taxon>
        <taxon>Microsporidia</taxon>
        <taxon>Astathelohaniidae</taxon>
        <taxon>Astathelohania</taxon>
    </lineage>
</organism>
<comment type="caution">
    <text evidence="1">The sequence shown here is derived from an EMBL/GenBank/DDBJ whole genome shotgun (WGS) entry which is preliminary data.</text>
</comment>
<reference evidence="1 2" key="1">
    <citation type="submission" date="2019-01" db="EMBL/GenBank/DDBJ databases">
        <title>Genomes sequencing and comparative genomics of infectious freshwater microsporidia, Cucumispora dikerogammari and Thelohania contejeani.</title>
        <authorList>
            <person name="Cormier A."/>
            <person name="Giraud I."/>
            <person name="Wattier R."/>
            <person name="Teixeira M."/>
            <person name="Grandjean F."/>
            <person name="Rigaud T."/>
            <person name="Cordaux R."/>
        </authorList>
    </citation>
    <scope>NUCLEOTIDE SEQUENCE [LARGE SCALE GENOMIC DNA]</scope>
    <source>
        <strain evidence="1">T1</strain>
        <tissue evidence="1">Spores</tissue>
    </source>
</reference>
<evidence type="ECO:0000313" key="2">
    <source>
        <dbReference type="Proteomes" id="UP001516464"/>
    </source>
</evidence>
<protein>
    <submittedName>
        <fullName evidence="1">Uncharacterized protein</fullName>
    </submittedName>
</protein>